<evidence type="ECO:0000256" key="9">
    <source>
        <dbReference type="ARBA" id="ARBA00022741"/>
    </source>
</evidence>
<dbReference type="PIRSF" id="PIRSF000724">
    <property type="entry name" value="Pgk"/>
    <property type="match status" value="1"/>
</dbReference>
<dbReference type="EMBL" id="LAYJ01000053">
    <property type="protein sequence ID" value="KKI51863.1"/>
    <property type="molecule type" value="Genomic_DNA"/>
</dbReference>
<keyword evidence="7 13" id="KW-0963">Cytoplasm</keyword>
<evidence type="ECO:0000313" key="16">
    <source>
        <dbReference type="EMBL" id="KKI51863.1"/>
    </source>
</evidence>
<dbReference type="InterPro" id="IPR036043">
    <property type="entry name" value="Phosphoglycerate_kinase_sf"/>
</dbReference>
<evidence type="ECO:0000256" key="3">
    <source>
        <dbReference type="ARBA" id="ARBA00004838"/>
    </source>
</evidence>
<evidence type="ECO:0000256" key="8">
    <source>
        <dbReference type="ARBA" id="ARBA00022679"/>
    </source>
</evidence>
<feature type="binding site" evidence="13">
    <location>
        <position position="53"/>
    </location>
    <ligand>
        <name>substrate</name>
    </ligand>
</feature>
<comment type="catalytic activity">
    <reaction evidence="1 13 15">
        <text>(2R)-3-phosphoglycerate + ATP = (2R)-3-phospho-glyceroyl phosphate + ADP</text>
        <dbReference type="Rhea" id="RHEA:14801"/>
        <dbReference type="ChEBI" id="CHEBI:30616"/>
        <dbReference type="ChEBI" id="CHEBI:57604"/>
        <dbReference type="ChEBI" id="CHEBI:58272"/>
        <dbReference type="ChEBI" id="CHEBI:456216"/>
        <dbReference type="EC" id="2.7.2.3"/>
    </reaction>
</comment>
<feature type="binding site" evidence="13 14">
    <location>
        <begin position="380"/>
        <end position="383"/>
    </location>
    <ligand>
        <name>ATP</name>
        <dbReference type="ChEBI" id="CHEBI:30616"/>
    </ligand>
</feature>
<dbReference type="AlphaFoldDB" id="A0A0M2NI65"/>
<dbReference type="GO" id="GO:0005829">
    <property type="term" value="C:cytosol"/>
    <property type="evidence" value="ECO:0007669"/>
    <property type="project" value="TreeGrafter"/>
</dbReference>
<dbReference type="PRINTS" id="PR00477">
    <property type="entry name" value="PHGLYCKINASE"/>
</dbReference>
<evidence type="ECO:0000256" key="10">
    <source>
        <dbReference type="ARBA" id="ARBA00022777"/>
    </source>
</evidence>
<dbReference type="GO" id="GO:0006094">
    <property type="term" value="P:gluconeogenesis"/>
    <property type="evidence" value="ECO:0007669"/>
    <property type="project" value="TreeGrafter"/>
</dbReference>
<evidence type="ECO:0000256" key="7">
    <source>
        <dbReference type="ARBA" id="ARBA00022490"/>
    </source>
</evidence>
<feature type="binding site" evidence="13">
    <location>
        <begin position="36"/>
        <end position="38"/>
    </location>
    <ligand>
        <name>substrate</name>
    </ligand>
</feature>
<evidence type="ECO:0000256" key="14">
    <source>
        <dbReference type="PIRSR" id="PIRSR000724-2"/>
    </source>
</evidence>
<gene>
    <name evidence="13" type="primary">pgk</name>
    <name evidence="16" type="ORF">CHK_0546</name>
</gene>
<evidence type="ECO:0000256" key="4">
    <source>
        <dbReference type="ARBA" id="ARBA00008982"/>
    </source>
</evidence>
<dbReference type="UniPathway" id="UPA00109">
    <property type="reaction ID" value="UER00185"/>
</dbReference>
<protein>
    <recommendedName>
        <fullName evidence="6 13">Phosphoglycerate kinase</fullName>
        <ecNumber evidence="5 13">2.7.2.3</ecNumber>
    </recommendedName>
</protein>
<evidence type="ECO:0000256" key="1">
    <source>
        <dbReference type="ARBA" id="ARBA00000642"/>
    </source>
</evidence>
<dbReference type="PANTHER" id="PTHR11406">
    <property type="entry name" value="PHOSPHOGLYCERATE KINASE"/>
    <property type="match status" value="1"/>
</dbReference>
<evidence type="ECO:0000256" key="13">
    <source>
        <dbReference type="HAMAP-Rule" id="MF_00145"/>
    </source>
</evidence>
<reference evidence="16 17" key="1">
    <citation type="submission" date="2015-04" db="EMBL/GenBank/DDBJ databases">
        <title>Draft genome sequence of bacteremic isolate Catabacter hongkongensis type strain HKU16T.</title>
        <authorList>
            <person name="Lau S.K."/>
            <person name="Teng J.L."/>
            <person name="Huang Y."/>
            <person name="Curreem S.O."/>
            <person name="Tsui S.K."/>
            <person name="Woo P.C."/>
        </authorList>
    </citation>
    <scope>NUCLEOTIDE SEQUENCE [LARGE SCALE GENOMIC DNA]</scope>
    <source>
        <strain evidence="16 17">HKU16</strain>
    </source>
</reference>
<evidence type="ECO:0000256" key="5">
    <source>
        <dbReference type="ARBA" id="ARBA00013061"/>
    </source>
</evidence>
<dbReference type="Proteomes" id="UP000034076">
    <property type="component" value="Unassembled WGS sequence"/>
</dbReference>
<dbReference type="Gene3D" id="3.40.50.1260">
    <property type="entry name" value="Phosphoglycerate kinase, N-terminal domain"/>
    <property type="match status" value="2"/>
</dbReference>
<comment type="subunit">
    <text evidence="13">Monomer.</text>
</comment>
<dbReference type="InterPro" id="IPR001576">
    <property type="entry name" value="Phosphoglycerate_kinase"/>
</dbReference>
<proteinExistence type="inferred from homology"/>
<evidence type="ECO:0000256" key="6">
    <source>
        <dbReference type="ARBA" id="ARBA00016471"/>
    </source>
</evidence>
<dbReference type="SUPFAM" id="SSF53748">
    <property type="entry name" value="Phosphoglycerate kinase"/>
    <property type="match status" value="1"/>
</dbReference>
<keyword evidence="12 13" id="KW-0324">Glycolysis</keyword>
<keyword evidence="17" id="KW-1185">Reference proteome</keyword>
<keyword evidence="11 13" id="KW-0067">ATP-binding</keyword>
<evidence type="ECO:0000256" key="11">
    <source>
        <dbReference type="ARBA" id="ARBA00022840"/>
    </source>
</evidence>
<dbReference type="PANTHER" id="PTHR11406:SF23">
    <property type="entry name" value="PHOSPHOGLYCERATE KINASE 1, CHLOROPLASTIC-RELATED"/>
    <property type="match status" value="1"/>
</dbReference>
<feature type="binding site" evidence="13">
    <location>
        <begin position="76"/>
        <end position="79"/>
    </location>
    <ligand>
        <name>substrate</name>
    </ligand>
</feature>
<comment type="caution">
    <text evidence="16">The sequence shown here is derived from an EMBL/GenBank/DDBJ whole genome shotgun (WGS) entry which is preliminary data.</text>
</comment>
<dbReference type="FunFam" id="3.40.50.1260:FF:000006">
    <property type="entry name" value="Phosphoglycerate kinase"/>
    <property type="match status" value="1"/>
</dbReference>
<keyword evidence="9 13" id="KW-0547">Nucleotide-binding</keyword>
<dbReference type="InterPro" id="IPR015824">
    <property type="entry name" value="Phosphoglycerate_kinase_N"/>
</dbReference>
<comment type="subcellular location">
    <subcellularLocation>
        <location evidence="2 13">Cytoplasm</location>
    </subcellularLocation>
</comment>
<feature type="binding site" evidence="13">
    <location>
        <position position="134"/>
    </location>
    <ligand>
        <name>substrate</name>
    </ligand>
</feature>
<comment type="pathway">
    <text evidence="3 13">Carbohydrate degradation; glycolysis; pyruvate from D-glyceraldehyde 3-phosphate: step 2/5.</text>
</comment>
<accession>A0A0M2NI65</accession>
<feature type="binding site" evidence="13 14">
    <location>
        <position position="354"/>
    </location>
    <ligand>
        <name>ATP</name>
        <dbReference type="ChEBI" id="CHEBI:30616"/>
    </ligand>
</feature>
<comment type="caution">
    <text evidence="13">Lacks conserved residue(s) required for the propagation of feature annotation.</text>
</comment>
<evidence type="ECO:0000256" key="15">
    <source>
        <dbReference type="RuleBase" id="RU000532"/>
    </source>
</evidence>
<keyword evidence="10 13" id="KW-0418">Kinase</keyword>
<feature type="binding site" evidence="13">
    <location>
        <position position="180"/>
    </location>
    <ligand>
        <name>substrate</name>
    </ligand>
</feature>
<evidence type="ECO:0000256" key="2">
    <source>
        <dbReference type="ARBA" id="ARBA00004496"/>
    </source>
</evidence>
<organism evidence="16 17">
    <name type="scientific">Christensenella hongkongensis</name>
    <dbReference type="NCBI Taxonomy" id="270498"/>
    <lineage>
        <taxon>Bacteria</taxon>
        <taxon>Bacillati</taxon>
        <taxon>Bacillota</taxon>
        <taxon>Clostridia</taxon>
        <taxon>Christensenellales</taxon>
        <taxon>Christensenellaceae</taxon>
        <taxon>Christensenella</taxon>
    </lineage>
</organism>
<dbReference type="GO" id="GO:0006096">
    <property type="term" value="P:glycolytic process"/>
    <property type="evidence" value="ECO:0007669"/>
    <property type="project" value="UniProtKB-UniRule"/>
</dbReference>
<evidence type="ECO:0000256" key="12">
    <source>
        <dbReference type="ARBA" id="ARBA00023152"/>
    </source>
</evidence>
<dbReference type="GO" id="GO:0043531">
    <property type="term" value="F:ADP binding"/>
    <property type="evidence" value="ECO:0007669"/>
    <property type="project" value="TreeGrafter"/>
</dbReference>
<name>A0A0M2NI65_9FIRM</name>
<dbReference type="HAMAP" id="MF_00145">
    <property type="entry name" value="Phosphoglyc_kinase"/>
    <property type="match status" value="1"/>
</dbReference>
<evidence type="ECO:0000313" key="17">
    <source>
        <dbReference type="Proteomes" id="UP000034076"/>
    </source>
</evidence>
<keyword evidence="8 13" id="KW-0808">Transferase</keyword>
<sequence length="427" mass="47141">MELQKALREVRNNMKYGIKTLDDFDVQGKTVLCRVDVNQPVDKQTGELKDTTRIEGCVPTLRELSDKGAKVVVLAHQGGDLEYKNFYTTQPHSKVLSKLLDRNVEYIDDVCGPYARERIKAMQPGDILMLDNVRIMGEELTLFETKLRLTHEEQAKTTVVRKLAPLADLYVCDAFAASHRDQPTLCGFEYLLPSAMGRLFEKEYEIISTIMSVPERPCMFVLGGAKIEDAFLMMETVLANDSADMILTGGLVGNVMLAACGVDIGKASMAFLGKKNLLELLPEAKRLCQTYRDKLVLPVDLACVTDGKRKDVPLSGVSDEEVYIDIGKETAAKYSETLNYAQTVFINGPMGVFEDRESEHGTKAVWEAIAHSDAYSVVGGGDSVTATKKFGLKDEMSYICTGGGALVRFLSNEELPVIKALKHGSKL</sequence>
<dbReference type="EC" id="2.7.2.3" evidence="5 13"/>
<comment type="similarity">
    <text evidence="4 13 15">Belongs to the phosphoglycerate kinase family.</text>
</comment>
<dbReference type="STRING" id="270498.CHK_0546"/>
<dbReference type="GO" id="GO:0004618">
    <property type="term" value="F:phosphoglycerate kinase activity"/>
    <property type="evidence" value="ECO:0007669"/>
    <property type="project" value="UniProtKB-UniRule"/>
</dbReference>
<dbReference type="Pfam" id="PF00162">
    <property type="entry name" value="PGK"/>
    <property type="match status" value="1"/>
</dbReference>
<dbReference type="GO" id="GO:0005524">
    <property type="term" value="F:ATP binding"/>
    <property type="evidence" value="ECO:0007669"/>
    <property type="project" value="UniProtKB-KW"/>
</dbReference>
<dbReference type="FunFam" id="3.40.50.1260:FF:000012">
    <property type="entry name" value="Phosphoglycerate kinase"/>
    <property type="match status" value="1"/>
</dbReference>